<accession>A0A3M7R8A6</accession>
<dbReference type="EMBL" id="REGN01003970">
    <property type="protein sequence ID" value="RNA19842.1"/>
    <property type="molecule type" value="Genomic_DNA"/>
</dbReference>
<organism evidence="2 3">
    <name type="scientific">Brachionus plicatilis</name>
    <name type="common">Marine rotifer</name>
    <name type="synonym">Brachionus muelleri</name>
    <dbReference type="NCBI Taxonomy" id="10195"/>
    <lineage>
        <taxon>Eukaryota</taxon>
        <taxon>Metazoa</taxon>
        <taxon>Spiralia</taxon>
        <taxon>Gnathifera</taxon>
        <taxon>Rotifera</taxon>
        <taxon>Eurotatoria</taxon>
        <taxon>Monogononta</taxon>
        <taxon>Pseudotrocha</taxon>
        <taxon>Ploima</taxon>
        <taxon>Brachionidae</taxon>
        <taxon>Brachionus</taxon>
    </lineage>
</organism>
<feature type="transmembrane region" description="Helical" evidence="1">
    <location>
        <begin position="36"/>
        <end position="56"/>
    </location>
</feature>
<keyword evidence="1" id="KW-1133">Transmembrane helix</keyword>
<protein>
    <submittedName>
        <fullName evidence="2">Uncharacterized protein</fullName>
    </submittedName>
</protein>
<keyword evidence="1" id="KW-0472">Membrane</keyword>
<dbReference type="AlphaFoldDB" id="A0A3M7R8A6"/>
<sequence>MKTCYVIYKFEKWLLKWKKNFHLKNLINFDIYLMEYLFTIGLFTTSYSCSLGLITFNKNYLQQLNCYLKKEAIFFANGQSTISAIKLGTNDHFSAGVKQANASKINIVCLISSMIAAISLRIAASHNESYKSKPPPKFEFMTTASNFPFPQSISNTCPQSCGLNFI</sequence>
<comment type="caution">
    <text evidence="2">The sequence shown here is derived from an EMBL/GenBank/DDBJ whole genome shotgun (WGS) entry which is preliminary data.</text>
</comment>
<reference evidence="2 3" key="1">
    <citation type="journal article" date="2018" name="Sci. Rep.">
        <title>Genomic signatures of local adaptation to the degree of environmental predictability in rotifers.</title>
        <authorList>
            <person name="Franch-Gras L."/>
            <person name="Hahn C."/>
            <person name="Garcia-Roger E.M."/>
            <person name="Carmona M.J."/>
            <person name="Serra M."/>
            <person name="Gomez A."/>
        </authorList>
    </citation>
    <scope>NUCLEOTIDE SEQUENCE [LARGE SCALE GENOMIC DNA]</scope>
    <source>
        <strain evidence="2">HYR1</strain>
    </source>
</reference>
<evidence type="ECO:0000256" key="1">
    <source>
        <dbReference type="SAM" id="Phobius"/>
    </source>
</evidence>
<keyword evidence="3" id="KW-1185">Reference proteome</keyword>
<keyword evidence="1" id="KW-0812">Transmembrane</keyword>
<evidence type="ECO:0000313" key="2">
    <source>
        <dbReference type="EMBL" id="RNA19842.1"/>
    </source>
</evidence>
<proteinExistence type="predicted"/>
<gene>
    <name evidence="2" type="ORF">BpHYR1_034993</name>
</gene>
<evidence type="ECO:0000313" key="3">
    <source>
        <dbReference type="Proteomes" id="UP000276133"/>
    </source>
</evidence>
<name>A0A3M7R8A6_BRAPC</name>
<dbReference type="Proteomes" id="UP000276133">
    <property type="component" value="Unassembled WGS sequence"/>
</dbReference>
<feature type="transmembrane region" description="Helical" evidence="1">
    <location>
        <begin position="105"/>
        <end position="124"/>
    </location>
</feature>